<evidence type="ECO:0000256" key="2">
    <source>
        <dbReference type="ARBA" id="ARBA00022723"/>
    </source>
</evidence>
<dbReference type="Pfam" id="PF00016">
    <property type="entry name" value="RuBisCO_large"/>
    <property type="match status" value="1"/>
</dbReference>
<keyword evidence="2" id="KW-0479">Metal-binding</keyword>
<dbReference type="PANTHER" id="PTHR42704:SF17">
    <property type="entry name" value="RIBULOSE BISPHOSPHATE CARBOXYLASE LARGE CHAIN"/>
    <property type="match status" value="1"/>
</dbReference>
<protein>
    <submittedName>
        <fullName evidence="7">Putative ribulose bisphosphate carboxylaseoxygenase,large subunit</fullName>
        <ecNumber evidence="7">4.1.1.39</ecNumber>
    </submittedName>
</protein>
<dbReference type="InterPro" id="IPR036422">
    <property type="entry name" value="RuBisCO_lsu_N_sf"/>
</dbReference>
<evidence type="ECO:0000256" key="4">
    <source>
        <dbReference type="RuleBase" id="RU003834"/>
    </source>
</evidence>
<dbReference type="InterPro" id="IPR020878">
    <property type="entry name" value="RuBisCo_large_chain_AS"/>
</dbReference>
<dbReference type="SFLD" id="SFLDG00301">
    <property type="entry name" value="RuBisCO-like_proteins"/>
    <property type="match status" value="1"/>
</dbReference>
<accession>A0A0C6P895</accession>
<dbReference type="GO" id="GO:0015977">
    <property type="term" value="P:carbon fixation"/>
    <property type="evidence" value="ECO:0007669"/>
    <property type="project" value="InterPro"/>
</dbReference>
<dbReference type="AlphaFoldDB" id="A0A0C6P895"/>
<dbReference type="CDD" id="cd08207">
    <property type="entry name" value="RLP_NonPhot"/>
    <property type="match status" value="1"/>
</dbReference>
<dbReference type="SUPFAM" id="SSF54966">
    <property type="entry name" value="RuBisCO, large subunit, small (N-terminal) domain"/>
    <property type="match status" value="1"/>
</dbReference>
<gene>
    <name evidence="7" type="ORF">BN112_2412</name>
</gene>
<dbReference type="KEGG" id="bbh:BN112_2412"/>
<keyword evidence="7" id="KW-0456">Lyase</keyword>
<dbReference type="InterPro" id="IPR036376">
    <property type="entry name" value="RuBisCO_lsu_C_sf"/>
</dbReference>
<dbReference type="InterPro" id="IPR033966">
    <property type="entry name" value="RuBisCO"/>
</dbReference>
<keyword evidence="3" id="KW-0460">Magnesium</keyword>
<dbReference type="EC" id="4.1.1.39" evidence="7"/>
<evidence type="ECO:0000256" key="3">
    <source>
        <dbReference type="ARBA" id="ARBA00022842"/>
    </source>
</evidence>
<dbReference type="RefSeq" id="WP_015064440.1">
    <property type="nucleotide sequence ID" value="NC_019382.1"/>
</dbReference>
<dbReference type="GO" id="GO:0000287">
    <property type="term" value="F:magnesium ion binding"/>
    <property type="evidence" value="ECO:0007669"/>
    <property type="project" value="InterPro"/>
</dbReference>
<reference evidence="7 8" key="1">
    <citation type="journal article" date="2012" name="BMC Genomics">
        <title>Comparative genomics of the classical Bordetella subspecies: the evolution and exchange of virulence-associated diversity amongst closely related pathogens.</title>
        <authorList>
            <person name="Park J."/>
            <person name="Zhang Y."/>
            <person name="Buboltz A.M."/>
            <person name="Zhang X."/>
            <person name="Schuster S.C."/>
            <person name="Ahuja U."/>
            <person name="Liu M."/>
            <person name="Miller J.F."/>
            <person name="Sebaihia M."/>
            <person name="Bentley S.D."/>
            <person name="Parkhill J."/>
            <person name="Harvill E.T."/>
        </authorList>
    </citation>
    <scope>NUCLEOTIDE SEQUENCE [LARGE SCALE GENOMIC DNA]</scope>
    <source>
        <strain evidence="7 8">253</strain>
    </source>
</reference>
<dbReference type="SUPFAM" id="SSF51649">
    <property type="entry name" value="RuBisCo, C-terminal domain"/>
    <property type="match status" value="1"/>
</dbReference>
<name>A0A0C6P895_BORBO</name>
<dbReference type="Gene3D" id="3.20.20.110">
    <property type="entry name" value="Ribulose bisphosphate carboxylase, large subunit, C-terminal domain"/>
    <property type="match status" value="1"/>
</dbReference>
<dbReference type="SFLD" id="SFLDS00014">
    <property type="entry name" value="RuBisCO"/>
    <property type="match status" value="1"/>
</dbReference>
<dbReference type="InterPro" id="IPR017443">
    <property type="entry name" value="RuBisCO_lsu_fd_N"/>
</dbReference>
<organism evidence="7 8">
    <name type="scientific">Bordetella bronchiseptica 253</name>
    <dbReference type="NCBI Taxonomy" id="568707"/>
    <lineage>
        <taxon>Bacteria</taxon>
        <taxon>Pseudomonadati</taxon>
        <taxon>Pseudomonadota</taxon>
        <taxon>Betaproteobacteria</taxon>
        <taxon>Burkholderiales</taxon>
        <taxon>Alcaligenaceae</taxon>
        <taxon>Bordetella</taxon>
    </lineage>
</organism>
<dbReference type="OrthoDB" id="9770811at2"/>
<feature type="domain" description="Ribulose bisphosphate carboxylase large subunit C-terminal" evidence="5">
    <location>
        <begin position="134"/>
        <end position="414"/>
    </location>
</feature>
<comment type="similarity">
    <text evidence="4">Belongs to the RuBisCO large chain family.</text>
</comment>
<evidence type="ECO:0000313" key="7">
    <source>
        <dbReference type="EMBL" id="CCJ54329.1"/>
    </source>
</evidence>
<proteinExistence type="inferred from homology"/>
<dbReference type="HOGENOM" id="CLU_031450_3_0_4"/>
<dbReference type="PANTHER" id="PTHR42704">
    <property type="entry name" value="RIBULOSE BISPHOSPHATE CARBOXYLASE"/>
    <property type="match status" value="1"/>
</dbReference>
<evidence type="ECO:0000256" key="1">
    <source>
        <dbReference type="ARBA" id="ARBA00001946"/>
    </source>
</evidence>
<evidence type="ECO:0000259" key="6">
    <source>
        <dbReference type="Pfam" id="PF02788"/>
    </source>
</evidence>
<sequence>MSDRFEATYLIETPHDVASVAQELAGEQSTATSSRMPGETDALIRDFGARVEHIEALPPAEAPSLPVAHTPGQRVHRARLTLSWPLHNIGDSLPMLLTTLLGNQTGMRRLSGIRLERVAMPQSFIAAQPRPAFGIAGTRRLTGVQGRPLIGSIVKPNIGLAPEQTAAMARQLAEGGVDFIKDDELLANPPYSPVARRAALVLRALDEAAQRTGRRTMYAVNITDGLDEMRRHHDAVVQAGGTCIMVNLNSVGLSALLALRRHSQLPIHGHRAGWAMMTRCPALGMEFQPYQMLHRLAGVDHLHVSGLGGKFWEHADSVLQAAHECLTPLDTQAGAADDRALPVFSGGSTIFDVAPTYQGIGTADLIFASGGGIFGHPDGLAAGCASLRQAWEAAIAGQELRAYAQSRPELAAALARGKPVRKA</sequence>
<dbReference type="PROSITE" id="PS00157">
    <property type="entry name" value="RUBISCO_LARGE"/>
    <property type="match status" value="1"/>
</dbReference>
<feature type="domain" description="Ribulose bisphosphate carboxylase large subunit ferrodoxin-like N-terminal" evidence="6">
    <location>
        <begin position="15"/>
        <end position="124"/>
    </location>
</feature>
<evidence type="ECO:0000259" key="5">
    <source>
        <dbReference type="Pfam" id="PF00016"/>
    </source>
</evidence>
<dbReference type="Gene3D" id="3.30.70.150">
    <property type="entry name" value="RuBisCO large subunit, N-terminal domain"/>
    <property type="match status" value="1"/>
</dbReference>
<dbReference type="GO" id="GO:0016984">
    <property type="term" value="F:ribulose-bisphosphate carboxylase activity"/>
    <property type="evidence" value="ECO:0007669"/>
    <property type="project" value="UniProtKB-EC"/>
</dbReference>
<dbReference type="EMBL" id="HE965806">
    <property type="protein sequence ID" value="CCJ54329.1"/>
    <property type="molecule type" value="Genomic_DNA"/>
</dbReference>
<dbReference type="Proteomes" id="UP000007564">
    <property type="component" value="Chromosome"/>
</dbReference>
<comment type="cofactor">
    <cofactor evidence="1">
        <name>Mg(2+)</name>
        <dbReference type="ChEBI" id="CHEBI:18420"/>
    </cofactor>
</comment>
<dbReference type="Pfam" id="PF02788">
    <property type="entry name" value="RuBisCO_large_N"/>
    <property type="match status" value="1"/>
</dbReference>
<dbReference type="InterPro" id="IPR000685">
    <property type="entry name" value="RuBisCO_lsu_C"/>
</dbReference>
<evidence type="ECO:0000313" key="8">
    <source>
        <dbReference type="Proteomes" id="UP000007564"/>
    </source>
</evidence>